<accession>A0A4P9YEH8</accession>
<evidence type="ECO:0000313" key="1">
    <source>
        <dbReference type="EMBL" id="RKP17776.1"/>
    </source>
</evidence>
<name>A0A4P9YEH8_ROZAC</name>
<dbReference type="AlphaFoldDB" id="A0A4P9YEH8"/>
<dbReference type="EMBL" id="ML005680">
    <property type="protein sequence ID" value="RKP17776.1"/>
    <property type="molecule type" value="Genomic_DNA"/>
</dbReference>
<sequence length="206" mass="23216">MTVEGFIQRCIKHRPVVFMGPRDFTILRNGQKIPVAVKYCCNVGSIHSDTPTFFINNGARNNCAEITDEPFQSFGILVALLRSHEMESLISVPEEWRSFYGETSRLENNFDYFGYLSNCFFKEAESRAVEYSKKAYVVLVGLGLGVWQYDKALHSGLLTSVTHSSTSTSSSTIFTGSRVSTILNQDQSCKQEGIRSRFSSQKIHQL</sequence>
<proteinExistence type="predicted"/>
<gene>
    <name evidence="1" type="ORF">ROZALSC1DRAFT_23876</name>
</gene>
<dbReference type="Proteomes" id="UP000281549">
    <property type="component" value="Unassembled WGS sequence"/>
</dbReference>
<reference evidence="2" key="1">
    <citation type="journal article" date="2018" name="Nat. Microbiol.">
        <title>Leveraging single-cell genomics to expand the fungal tree of life.</title>
        <authorList>
            <person name="Ahrendt S.R."/>
            <person name="Quandt C.A."/>
            <person name="Ciobanu D."/>
            <person name="Clum A."/>
            <person name="Salamov A."/>
            <person name="Andreopoulos B."/>
            <person name="Cheng J.F."/>
            <person name="Woyke T."/>
            <person name="Pelin A."/>
            <person name="Henrissat B."/>
            <person name="Reynolds N.K."/>
            <person name="Benny G.L."/>
            <person name="Smith M.E."/>
            <person name="James T.Y."/>
            <person name="Grigoriev I.V."/>
        </authorList>
    </citation>
    <scope>NUCLEOTIDE SEQUENCE [LARGE SCALE GENOMIC DNA]</scope>
    <source>
        <strain evidence="2">CSF55</strain>
    </source>
</reference>
<evidence type="ECO:0000313" key="2">
    <source>
        <dbReference type="Proteomes" id="UP000281549"/>
    </source>
</evidence>
<organism evidence="1 2">
    <name type="scientific">Rozella allomycis (strain CSF55)</name>
    <dbReference type="NCBI Taxonomy" id="988480"/>
    <lineage>
        <taxon>Eukaryota</taxon>
        <taxon>Fungi</taxon>
        <taxon>Fungi incertae sedis</taxon>
        <taxon>Cryptomycota</taxon>
        <taxon>Cryptomycota incertae sedis</taxon>
        <taxon>Rozella</taxon>
    </lineage>
</organism>
<protein>
    <submittedName>
        <fullName evidence="1">Uncharacterized protein</fullName>
    </submittedName>
</protein>